<dbReference type="PANTHER" id="PTHR43775:SF20">
    <property type="entry name" value="HYBRID PKS-NRPS SYNTHETASE APDA"/>
    <property type="match status" value="1"/>
</dbReference>
<dbReference type="InterPro" id="IPR014031">
    <property type="entry name" value="Ketoacyl_synth_C"/>
</dbReference>
<dbReference type="Pfam" id="PF00501">
    <property type="entry name" value="AMP-binding"/>
    <property type="match status" value="1"/>
</dbReference>
<dbReference type="InterPro" id="IPR057326">
    <property type="entry name" value="KR_dom"/>
</dbReference>
<dbReference type="Pfam" id="PF00109">
    <property type="entry name" value="ketoacyl-synt"/>
    <property type="match status" value="1"/>
</dbReference>
<dbReference type="Pfam" id="PF23297">
    <property type="entry name" value="ACP_SdgA_C"/>
    <property type="match status" value="1"/>
</dbReference>
<dbReference type="PROSITE" id="PS00455">
    <property type="entry name" value="AMP_BINDING"/>
    <property type="match status" value="1"/>
</dbReference>
<feature type="compositionally biased region" description="Low complexity" evidence="11">
    <location>
        <begin position="2521"/>
        <end position="2535"/>
    </location>
</feature>
<dbReference type="InterPro" id="IPR020806">
    <property type="entry name" value="PKS_PP-bd"/>
</dbReference>
<dbReference type="InterPro" id="IPR056501">
    <property type="entry name" value="NAD-bd_HRPKS_sdrA"/>
</dbReference>
<dbReference type="InterPro" id="IPR009081">
    <property type="entry name" value="PP-bd_ACP"/>
</dbReference>
<dbReference type="InterPro" id="IPR049551">
    <property type="entry name" value="PKS_DH_C"/>
</dbReference>
<dbReference type="InterPro" id="IPR016036">
    <property type="entry name" value="Malonyl_transacylase_ACP-bd"/>
</dbReference>
<dbReference type="Proteomes" id="UP000266272">
    <property type="component" value="Unassembled WGS sequence"/>
</dbReference>
<keyword evidence="2" id="KW-0597">Phosphoprotein</keyword>
<evidence type="ECO:0000256" key="2">
    <source>
        <dbReference type="ARBA" id="ARBA00022553"/>
    </source>
</evidence>
<dbReference type="InterPro" id="IPR042099">
    <property type="entry name" value="ANL_N_sf"/>
</dbReference>
<evidence type="ECO:0000256" key="4">
    <source>
        <dbReference type="ARBA" id="ARBA00022603"/>
    </source>
</evidence>
<dbReference type="InterPro" id="IPR018201">
    <property type="entry name" value="Ketoacyl_synth_AS"/>
</dbReference>
<feature type="active site" description="Proton acceptor; for dehydratase activity" evidence="10">
    <location>
        <position position="971"/>
    </location>
</feature>
<dbReference type="InterPro" id="IPR014043">
    <property type="entry name" value="Acyl_transferase_dom"/>
</dbReference>
<dbReference type="SUPFAM" id="SSF56801">
    <property type="entry name" value="Acetyl-CoA synthetase-like"/>
    <property type="match status" value="1"/>
</dbReference>
<dbReference type="EMBL" id="PXOA01000105">
    <property type="protein sequence ID" value="RFU80561.1"/>
    <property type="molecule type" value="Genomic_DNA"/>
</dbReference>
<dbReference type="InterPro" id="IPR042104">
    <property type="entry name" value="PKS_dehydratase_sf"/>
</dbReference>
<dbReference type="InterPro" id="IPR049900">
    <property type="entry name" value="PKS_mFAS_DH"/>
</dbReference>
<dbReference type="Pfam" id="PF14765">
    <property type="entry name" value="PS-DH"/>
    <property type="match status" value="1"/>
</dbReference>
<dbReference type="CDD" id="cd05930">
    <property type="entry name" value="A_NRPS"/>
    <property type="match status" value="1"/>
</dbReference>
<dbReference type="Gene3D" id="3.40.50.150">
    <property type="entry name" value="Vaccinia Virus protein VP39"/>
    <property type="match status" value="1"/>
</dbReference>
<feature type="region of interest" description="N-terminal hotdog fold" evidence="10">
    <location>
        <begin position="939"/>
        <end position="1072"/>
    </location>
</feature>
<evidence type="ECO:0000256" key="11">
    <source>
        <dbReference type="SAM" id="MobiDB-lite"/>
    </source>
</evidence>
<dbReference type="GO" id="GO:0030639">
    <property type="term" value="P:polyketide biosynthetic process"/>
    <property type="evidence" value="ECO:0007669"/>
    <property type="project" value="UniProtKB-ARBA"/>
</dbReference>
<dbReference type="InterPro" id="IPR000873">
    <property type="entry name" value="AMP-dep_synth/lig_dom"/>
</dbReference>
<evidence type="ECO:0000313" key="15">
    <source>
        <dbReference type="EMBL" id="RFU80561.1"/>
    </source>
</evidence>
<dbReference type="GO" id="GO:0016874">
    <property type="term" value="F:ligase activity"/>
    <property type="evidence" value="ECO:0007669"/>
    <property type="project" value="UniProtKB-KW"/>
</dbReference>
<dbReference type="Gene3D" id="3.40.366.10">
    <property type="entry name" value="Malonyl-Coenzyme A Acyl Carrier Protein, domain 2"/>
    <property type="match status" value="1"/>
</dbReference>
<dbReference type="InterPro" id="IPR016039">
    <property type="entry name" value="Thiolase-like"/>
</dbReference>
<reference evidence="15 16" key="1">
    <citation type="journal article" date="2018" name="PLoS Pathog.">
        <title>Evolution of structural diversity of trichothecenes, a family of toxins produced by plant pathogenic and entomopathogenic fungi.</title>
        <authorList>
            <person name="Proctor R.H."/>
            <person name="McCormick S.P."/>
            <person name="Kim H.S."/>
            <person name="Cardoza R.E."/>
            <person name="Stanley A.M."/>
            <person name="Lindo L."/>
            <person name="Kelly A."/>
            <person name="Brown D.W."/>
            <person name="Lee T."/>
            <person name="Vaughan M.M."/>
            <person name="Alexander N.J."/>
            <person name="Busman M."/>
            <person name="Gutierrez S."/>
        </authorList>
    </citation>
    <scope>NUCLEOTIDE SEQUENCE [LARGE SCALE GENOMIC DNA]</scope>
    <source>
        <strain evidence="15 16">IBT 40837</strain>
    </source>
</reference>
<proteinExistence type="inferred from homology"/>
<dbReference type="PROSITE" id="PS52019">
    <property type="entry name" value="PKS_MFAS_DH"/>
    <property type="match status" value="1"/>
</dbReference>
<dbReference type="GO" id="GO:0032259">
    <property type="term" value="P:methylation"/>
    <property type="evidence" value="ECO:0007669"/>
    <property type="project" value="UniProtKB-KW"/>
</dbReference>
<dbReference type="Gene3D" id="3.30.70.3290">
    <property type="match status" value="1"/>
</dbReference>
<dbReference type="Gene3D" id="3.30.559.30">
    <property type="entry name" value="Nonribosomal peptide synthetase, condensation domain"/>
    <property type="match status" value="1"/>
</dbReference>
<dbReference type="GO" id="GO:0031177">
    <property type="term" value="F:phosphopantetheine binding"/>
    <property type="evidence" value="ECO:0007669"/>
    <property type="project" value="InterPro"/>
</dbReference>
<dbReference type="GO" id="GO:0016491">
    <property type="term" value="F:oxidoreductase activity"/>
    <property type="evidence" value="ECO:0007669"/>
    <property type="project" value="UniProtKB-KW"/>
</dbReference>
<keyword evidence="1" id="KW-0596">Phosphopantetheine</keyword>
<sequence length="3969" mass="437331">MPSEPIAIIGSGCRFPGGAITPSKLWDLLRCPRDLKQEIPKERFNVDRYYHPDNAHHGTSNVRHSYFLEDDFKAFDANFFGIKGVEALAMDPQQRLLLETVYESLESAGLPMENLQGSQTGVFVGNMSVDYTEILSQDIDSTPTYFASGTARSILSNRISYFFDWHGPSITIDTACSSSLIALHQAVQSIRAGEVPLAIAAGANLLLGPNQYVAESKLKMLSPNGLSQMWDEKADGYARGDGFASVVLKKLSDAIRDGDKIECVVRETGTNQDGRTKGITMPSPIAQAALIQDTYRRAGLDLSRPSDRPQYFEAHGTGTPAGDPVESQAISNAFFGPTSGFKQQSEDPKLLVGSIKTVIGHTEGTAGLASLLKVSLALKNGKVPPNLHFEKLSPTVKPHYANLEIPTSLRDWPRVPEGGVKRASVNSFGFGGANAHAILEEYLPQDTTNSAISTSTPTFTPFLFSAASATALSASVSAFADFIEASSSLNLKDVSYTLSNHRSSLQERTFFTASSQDDLVAKLRKYGTDGKKSETGGSKIPSVKPRTLGIFTGQGAQWPRMGAELIEESDSISRIVDELEESLATLPIGDRPSWSLREQMLASPDTSEIQKAELSQPLCTALQIILVEAMRHAGVTFDAVVGHSSGEIGAAYAAGVITASEAIRIAYYRGFHTHRCQGANGQSGSMMAVGTSLEDAQELCQLDNFEGRLCVAASNSSSSITISGDIDAVEEAGLIFEDEKKFHRTLQVDKAYHSHHMVPCLGPYIESLRSCGISPQRSNNSGCTWISSVYGEDIVNIEDDLTSTYWANNMGQTVLFSHACESALRDAGPFDLVAELGPHPALKGPTCQIIEDTTREKIPYFGVLTRKHNAIESLAECLGNIWVTNGYKMINFAAYETFMSGSEGTLIKGLPRYQWDHQITYYNDSRIIRAMRAASIKSNEVLGTRIADNSVSEVRWRNRLNSNEVSWIKHHRIQDQSVFPAAGYIAAGVEAVRELFQDSPVSIIQVKDFVVGQALIIPDNGGVETVTSLTNIVRRTDIITARFTFFAEDGRNDSTSMSEKASGNLSIFLGDPNPDALPPRPEPDFQMLDVHEDRFYEAVGNLGFGYTGPFKALTGLQRKMDIATGYILRPESTFGFERLLVHPAALDAAIQSIILAYCFPGDTRLRTTHLPTKIDTIQFNVPLCESNLVPKISFRASVPPGGVELSDINGDVDLFTEDGATLIQLQGLHTKPLVPATAETDLHLFSEFTWGPLLPHGQSLTLKGEEAIMENALFEDLERVAYHYLRHLNDEIPAQERSALLPHQKSLFDYVDYILERVEKKTLSHIRPEWKDDTHEYILNIIFSRPESIDLEIMHAVGENLPRAIRGQINILEPMIEDNKLNKFYVDALGMPRYVEALSRIAGQISNRYPHMHVLEVGAGTGGATKILLKHLANGFDSYAYTDISSGFFPTAQEVFNQYASKMTFKTLDIEKGIESQGYEEHKYDLVIANLVAHATKDLETTMRNLRRLVKPGGYLLLLEITDNDQLRFGFIFGGLPGWWLGQESERRFSPCVDVASWDLVMRKTGFSGVDDAIPHVSTCPLSVLLTQAVDDRVSLLREPLNAAPPEIRLADLTIVAAETGISSELGHKVMTIVSSYFKEARLLTDINEISEKGLPVMGSVLSLVDLDEPIFKDMTAKRLQAFQQIFKQSRNVLWITAGAYSENPYSSMVVGIGRNVVLEMSHLRFQFLDLDASSSADPKILAESLLRFEFVDIWEQTPQADDMLWTTEPELSYQSGLFKIPRLKLSESRNMRYNASRRTVTKEVDSTDTPLTLGLEQSGSYVLSPTALRCAAETRPKTVSIKVKKSILTSVKLPSSDFLFVTFGTTDDGQALVALSDSHSSIVVVDQAWTMPVIPANNDIVEHTMLSLFEALLAQSLLQGLQSGNSLVMLDASSSLARAVKSLGSRHGISVTCLSSSKAGSNIGTISVHPRESIRSLQSKLPNQVDRFANFHGNRELSRSICSFLPSHCDEHGWNTLTRPYPFVTERTFLGLDDEVRSVLRAAWIHVKAEQQRSVDTSRVLYTDPVSICSQKAPTDRLSLIEWAAHTMLPAQVQPLDKGLEFSCDKTYWLVGLTGGLGQSLCRWMVDHGARYIVMTSRNPKVDYRWLASVQSRGAVVKVFPNDITTRESVHAAYRTIMATMPPIGGVAQGAMVLHDAMFAEMTMEKMQKVLKPKVDGSLHLEEIFYDTPLDFFVYFSSVAAITGNKGQSMYAAANMFMTTLAAQRRRRGVAGSAINIGAIMGNGYITRELSQQQQTFLQEVGNIWLSEQDFLAIFAEGVLASHPDSDETLETTTGLRILHSHDELVSWARDAKFQHLVQTNEADATSSIGKLSTVALKKQLEEAKTADEVSSILDNAFMNKLRNILQIPTDRDIMDTGLDDLGMDSLVAVEVRSWFLKELSADVTVLQVLSGGTTRSLLQPVKERLLESMALSVNDKPAVKESKPLLAAQGQLQDAPKPEVTVETIDSDTIGLGKEESKTSSYSSSLLDPSDTPVATDLNSSTTPLEQDSDSEYFASSKAIIKNNITRSLPLSFGQSRFWFLKHFLPDQSAFNITTVVRMQGHLDRGRFATAIGTVANHHEALRTAFIGSGNHPMQIVLQTSPIKLETRNIGHVDEVAPAYEAIKRHIYDLETGQTMRIQILTLSPEINFLILGYHHINMDGRSFEVLFSDIQKAYEGSKFTPGVIQYPEFTLREQEEYRSGLWRTEMEFWRREYRTLPEPLPLLPLSRKLSRPAIAQYGTRRIERRVPADLSVLIKGVVRKFKVNLFAFYLATLKATIARYVDIDDLCIGVADANRRQSEALESIGLYLNLVPLRVACDPSEPFSDSLQEMHQRSQLAFANARIPFDVLLNELGVPRSASQPPLFQVFMNYRQGVREIRTFCGCECEGELLSGGELAYDISFDVVENPGGETNVMLSVQGALYDESSAKILLDSYFNLMEAFARNPATRTNKPSLYDTKAISQSLELGRGPAFSHAWPATIPQRINDIAKENQAKLAITDGNGLDLTYAEMDSLVNGIAASLDQAGASKVVGVFQQPTPTLICSILAVMKSGRTYVPLDSRLEASRLTAIASESGLSCVILDSASEADSAFLSSSVTLINADNVSRSRTDYVVASQPTDSAALLYTSGSTGIPKGICLSHASLRNTIEITTDKFGLQHKREVVLQQTAYSFDMALFQVFCALCNAATLVVVPAYIRGDFSAIARLMMTAGVTMTSATPAEYISLIRHGIPHLKQVNSWKIACTGGEKVTEPLIEGFRSLDKQELILIDGYGPAETTFLCCSSILPYHKTECHLENLSLKPYPNYAIYILGTDRKPVPVGMIGEICVGGAGVGLGYMNAQLTSQKFLHNPYATEVFRLNGWTTMLLTGDRGRFTHDGCLVLEGRISGDTQVKIRGIRIELEEVEHAIVQESQGKVIQAAVSMRSDNTSGHDYLVAHVVMSSNSSVDDPTYLQQLKNSLSIPQYMKPSAIAPVLSLPLTASNKLDRHALKLLSINSSPVISSNSLPPNLHKVKEVWERVIPSHLLQQVEIKEYTDFFHVGGTSLLLVELQSLFKQLGYKPSIQELFSLSTLEGMASLIEGNSNIVTTKEQLDWESEAALLSSNTYKSREETSPPGPVKVVVLTGATGFLGRHLLERLLRNKDIEKIYCLAVRKRASELPSMFKDKRVEIFQGDLGLVNLGLTDVQAQHIFDVADVVIHNGADVSFMKTYTSLRQTNVEATKQIARLAQNQHIPFHFISSASVTQLTPLDEVGSVSMAPYPPSTDADGYISAKWVSERHLELVSEIYGLSVTIHRPASISGNDSSDLDLMGNLFKFVERLEAVPESKDWKGYFDLISVHSVAAAIVKAVTEVQHSADTGISYQYESGEIVYPLSTMADVTKMTEEFPIKVMPLEEWIEKAEAAGLNPLLASYLKQATVRNSRWAFPKLVK</sequence>
<dbReference type="Gene3D" id="3.10.129.110">
    <property type="entry name" value="Polyketide synthase dehydratase"/>
    <property type="match status" value="1"/>
</dbReference>
<protein>
    <submittedName>
        <fullName evidence="15">Acyl transferase acyl hydrolase lysophospholipase</fullName>
    </submittedName>
</protein>
<dbReference type="InterPro" id="IPR023213">
    <property type="entry name" value="CAT-like_dom_sf"/>
</dbReference>
<feature type="domain" description="PKS/mFAS DH" evidence="14">
    <location>
        <begin position="939"/>
        <end position="1239"/>
    </location>
</feature>
<dbReference type="Gene3D" id="3.40.50.720">
    <property type="entry name" value="NAD(P)-binding Rossmann-like Domain"/>
    <property type="match status" value="2"/>
</dbReference>
<dbReference type="InterPro" id="IPR013120">
    <property type="entry name" value="FAR_NAD-bd"/>
</dbReference>
<dbReference type="GO" id="GO:0006633">
    <property type="term" value="P:fatty acid biosynthetic process"/>
    <property type="evidence" value="ECO:0007669"/>
    <property type="project" value="InterPro"/>
</dbReference>
<dbReference type="InterPro" id="IPR013217">
    <property type="entry name" value="Methyltransf_12"/>
</dbReference>
<dbReference type="InterPro" id="IPR036736">
    <property type="entry name" value="ACP-like_sf"/>
</dbReference>
<dbReference type="PROSITE" id="PS50075">
    <property type="entry name" value="CARRIER"/>
    <property type="match status" value="2"/>
</dbReference>
<dbReference type="SMART" id="SM00825">
    <property type="entry name" value="PKS_KS"/>
    <property type="match status" value="1"/>
</dbReference>
<dbReference type="Pfam" id="PF00698">
    <property type="entry name" value="Acyl_transf_1"/>
    <property type="match status" value="1"/>
</dbReference>
<dbReference type="SMART" id="SM00826">
    <property type="entry name" value="PKS_DH"/>
    <property type="match status" value="1"/>
</dbReference>
<dbReference type="GO" id="GO:0004315">
    <property type="term" value="F:3-oxoacyl-[acyl-carrier-protein] synthase activity"/>
    <property type="evidence" value="ECO:0007669"/>
    <property type="project" value="InterPro"/>
</dbReference>
<evidence type="ECO:0000256" key="9">
    <source>
        <dbReference type="ARBA" id="ARBA00029443"/>
    </source>
</evidence>
<dbReference type="InterPro" id="IPR001227">
    <property type="entry name" value="Ac_transferase_dom_sf"/>
</dbReference>
<dbReference type="InterPro" id="IPR029063">
    <property type="entry name" value="SAM-dependent_MTases_sf"/>
</dbReference>
<feature type="region of interest" description="C-terminal hotdog fold" evidence="10">
    <location>
        <begin position="1087"/>
        <end position="1239"/>
    </location>
</feature>
<feature type="region of interest" description="Disordered" evidence="11">
    <location>
        <begin position="2515"/>
        <end position="2551"/>
    </location>
</feature>
<dbReference type="CDD" id="cd02440">
    <property type="entry name" value="AdoMet_MTases"/>
    <property type="match status" value="1"/>
</dbReference>
<evidence type="ECO:0000256" key="7">
    <source>
        <dbReference type="ARBA" id="ARBA00023002"/>
    </source>
</evidence>
<dbReference type="SMART" id="SM00827">
    <property type="entry name" value="PKS_AT"/>
    <property type="match status" value="1"/>
</dbReference>
<dbReference type="InterPro" id="IPR020807">
    <property type="entry name" value="PKS_DH"/>
</dbReference>
<dbReference type="Pfam" id="PF08659">
    <property type="entry name" value="KR"/>
    <property type="match status" value="1"/>
</dbReference>
<dbReference type="Pfam" id="PF00668">
    <property type="entry name" value="Condensation"/>
    <property type="match status" value="1"/>
</dbReference>
<dbReference type="PROSITE" id="PS00012">
    <property type="entry name" value="PHOSPHOPANTETHEINE"/>
    <property type="match status" value="1"/>
</dbReference>
<organism evidence="15 16">
    <name type="scientific">Trichoderma arundinaceum</name>
    <dbReference type="NCBI Taxonomy" id="490622"/>
    <lineage>
        <taxon>Eukaryota</taxon>
        <taxon>Fungi</taxon>
        <taxon>Dikarya</taxon>
        <taxon>Ascomycota</taxon>
        <taxon>Pezizomycotina</taxon>
        <taxon>Sordariomycetes</taxon>
        <taxon>Hypocreomycetidae</taxon>
        <taxon>Hypocreales</taxon>
        <taxon>Hypocreaceae</taxon>
        <taxon>Trichoderma</taxon>
    </lineage>
</organism>
<evidence type="ECO:0000256" key="8">
    <source>
        <dbReference type="ARBA" id="ARBA00023268"/>
    </source>
</evidence>
<dbReference type="SUPFAM" id="SSF51735">
    <property type="entry name" value="NAD(P)-binding Rossmann-fold domains"/>
    <property type="match status" value="2"/>
</dbReference>
<dbReference type="Gene3D" id="3.40.47.10">
    <property type="match status" value="1"/>
</dbReference>
<keyword evidence="4" id="KW-0489">Methyltransferase</keyword>
<dbReference type="Gene3D" id="1.10.1200.10">
    <property type="entry name" value="ACP-like"/>
    <property type="match status" value="1"/>
</dbReference>
<dbReference type="PANTHER" id="PTHR43775">
    <property type="entry name" value="FATTY ACID SYNTHASE"/>
    <property type="match status" value="1"/>
</dbReference>
<dbReference type="Pfam" id="PF02801">
    <property type="entry name" value="Ketoacyl-synt_C"/>
    <property type="match status" value="1"/>
</dbReference>
<dbReference type="InterPro" id="IPR050091">
    <property type="entry name" value="PKS_NRPS_Biosynth_Enz"/>
</dbReference>
<dbReference type="InterPro" id="IPR045851">
    <property type="entry name" value="AMP-bd_C_sf"/>
</dbReference>
<dbReference type="InterPro" id="IPR020841">
    <property type="entry name" value="PKS_Beta-ketoAc_synthase_dom"/>
</dbReference>
<dbReference type="InterPro" id="IPR001242">
    <property type="entry name" value="Condensation_dom"/>
</dbReference>
<dbReference type="Pfam" id="PF07993">
    <property type="entry name" value="NAD_binding_4"/>
    <property type="match status" value="1"/>
</dbReference>
<dbReference type="Gene3D" id="3.40.50.12780">
    <property type="entry name" value="N-terminal domain of ligase-like"/>
    <property type="match status" value="1"/>
</dbReference>
<evidence type="ECO:0000256" key="6">
    <source>
        <dbReference type="ARBA" id="ARBA00022737"/>
    </source>
</evidence>
<gene>
    <name evidence="15" type="ORF">TARUN_1680</name>
</gene>
<keyword evidence="5 15" id="KW-0808">Transferase</keyword>
<feature type="active site" description="Proton donor; for dehydratase activity" evidence="10">
    <location>
        <position position="1147"/>
    </location>
</feature>
<dbReference type="Gene3D" id="3.30.559.10">
    <property type="entry name" value="Chloramphenicol acetyltransferase-like domain"/>
    <property type="match status" value="1"/>
</dbReference>
<keyword evidence="8" id="KW-0511">Multifunctional enzyme</keyword>
<comment type="similarity">
    <text evidence="9">In the C-terminal section; belongs to the NRP synthetase family.</text>
</comment>
<dbReference type="InterPro" id="IPR013968">
    <property type="entry name" value="PKS_KR"/>
</dbReference>
<dbReference type="GO" id="GO:0016787">
    <property type="term" value="F:hydrolase activity"/>
    <property type="evidence" value="ECO:0007669"/>
    <property type="project" value="UniProtKB-KW"/>
</dbReference>
<dbReference type="SUPFAM" id="SSF52151">
    <property type="entry name" value="FabD/lysophospholipase-like"/>
    <property type="match status" value="1"/>
</dbReference>
<dbReference type="PROSITE" id="PS00606">
    <property type="entry name" value="KS3_1"/>
    <property type="match status" value="1"/>
</dbReference>
<feature type="compositionally biased region" description="Polar residues" evidence="11">
    <location>
        <begin position="2539"/>
        <end position="2548"/>
    </location>
</feature>
<evidence type="ECO:0000256" key="3">
    <source>
        <dbReference type="ARBA" id="ARBA00022598"/>
    </source>
</evidence>
<keyword evidence="6" id="KW-0677">Repeat</keyword>
<dbReference type="CDD" id="cd00833">
    <property type="entry name" value="PKS"/>
    <property type="match status" value="1"/>
</dbReference>
<dbReference type="SUPFAM" id="SSF52777">
    <property type="entry name" value="CoA-dependent acyltransferases"/>
    <property type="match status" value="2"/>
</dbReference>
<dbReference type="InterPro" id="IPR014030">
    <property type="entry name" value="Ketoacyl_synth_N"/>
</dbReference>
<dbReference type="InterPro" id="IPR006162">
    <property type="entry name" value="Ppantetheine_attach_site"/>
</dbReference>
<dbReference type="STRING" id="490622.A0A395NYK7"/>
<dbReference type="SUPFAM" id="SSF53335">
    <property type="entry name" value="S-adenosyl-L-methionine-dependent methyltransferases"/>
    <property type="match status" value="1"/>
</dbReference>
<dbReference type="InterPro" id="IPR049552">
    <property type="entry name" value="PKS_DH_N"/>
</dbReference>
<evidence type="ECO:0000259" key="12">
    <source>
        <dbReference type="PROSITE" id="PS50075"/>
    </source>
</evidence>
<dbReference type="Gene3D" id="3.30.300.30">
    <property type="match status" value="1"/>
</dbReference>
<dbReference type="InterPro" id="IPR020845">
    <property type="entry name" value="AMP-binding_CS"/>
</dbReference>
<dbReference type="PROSITE" id="PS52004">
    <property type="entry name" value="KS3_2"/>
    <property type="match status" value="1"/>
</dbReference>
<dbReference type="GO" id="GO:0009403">
    <property type="term" value="P:toxin biosynthetic process"/>
    <property type="evidence" value="ECO:0007669"/>
    <property type="project" value="UniProtKB-ARBA"/>
</dbReference>
<dbReference type="InterPro" id="IPR016035">
    <property type="entry name" value="Acyl_Trfase/lysoPLipase"/>
</dbReference>
<evidence type="ECO:0000256" key="5">
    <source>
        <dbReference type="ARBA" id="ARBA00022679"/>
    </source>
</evidence>
<dbReference type="GO" id="GO:0004312">
    <property type="term" value="F:fatty acid synthase activity"/>
    <property type="evidence" value="ECO:0007669"/>
    <property type="project" value="TreeGrafter"/>
</dbReference>
<evidence type="ECO:0000259" key="14">
    <source>
        <dbReference type="PROSITE" id="PS52019"/>
    </source>
</evidence>
<dbReference type="SUPFAM" id="SSF47336">
    <property type="entry name" value="ACP-like"/>
    <property type="match status" value="2"/>
</dbReference>
<comment type="caution">
    <text evidence="15">The sequence shown here is derived from an EMBL/GenBank/DDBJ whole genome shotgun (WGS) entry which is preliminary data.</text>
</comment>
<name>A0A395NYK7_TRIAR</name>
<evidence type="ECO:0000256" key="10">
    <source>
        <dbReference type="PROSITE-ProRule" id="PRU01363"/>
    </source>
</evidence>
<evidence type="ECO:0000259" key="13">
    <source>
        <dbReference type="PROSITE" id="PS52004"/>
    </source>
</evidence>
<dbReference type="SMART" id="SM00823">
    <property type="entry name" value="PKS_PP"/>
    <property type="match status" value="2"/>
</dbReference>
<feature type="domain" description="Carrier" evidence="12">
    <location>
        <begin position="2390"/>
        <end position="2467"/>
    </location>
</feature>
<keyword evidence="15" id="KW-0378">Hydrolase</keyword>
<keyword evidence="3" id="KW-0436">Ligase</keyword>
<dbReference type="InterPro" id="IPR036291">
    <property type="entry name" value="NAD(P)-bd_dom_sf"/>
</dbReference>
<dbReference type="CDD" id="cd19532">
    <property type="entry name" value="C_PKS-NRPS"/>
    <property type="match status" value="1"/>
</dbReference>
<keyword evidence="7" id="KW-0560">Oxidoreductase</keyword>
<dbReference type="Pfam" id="PF22621">
    <property type="entry name" value="CurL-like_PKS_C"/>
    <property type="match status" value="1"/>
</dbReference>
<dbReference type="SUPFAM" id="SSF53901">
    <property type="entry name" value="Thiolase-like"/>
    <property type="match status" value="1"/>
</dbReference>
<dbReference type="GO" id="GO:0008168">
    <property type="term" value="F:methyltransferase activity"/>
    <property type="evidence" value="ECO:0007669"/>
    <property type="project" value="UniProtKB-KW"/>
</dbReference>
<feature type="domain" description="Ketosynthase family 3 (KS3)" evidence="13">
    <location>
        <begin position="3"/>
        <end position="441"/>
    </location>
</feature>
<dbReference type="OrthoDB" id="329835at2759"/>
<dbReference type="Pfam" id="PF21089">
    <property type="entry name" value="PKS_DH_N"/>
    <property type="match status" value="1"/>
</dbReference>
<dbReference type="SUPFAM" id="SSF55048">
    <property type="entry name" value="Probable ACP-binding domain of malonyl-CoA ACP transacylase"/>
    <property type="match status" value="1"/>
</dbReference>
<dbReference type="Pfam" id="PF23114">
    <property type="entry name" value="NAD-bd_HRPKS_sdrA"/>
    <property type="match status" value="1"/>
</dbReference>
<accession>A0A395NYK7</accession>
<dbReference type="FunFam" id="3.40.47.10:FF:000019">
    <property type="entry name" value="Polyketide synthase type I"/>
    <property type="match status" value="1"/>
</dbReference>
<evidence type="ECO:0000313" key="16">
    <source>
        <dbReference type="Proteomes" id="UP000266272"/>
    </source>
</evidence>
<evidence type="ECO:0000256" key="1">
    <source>
        <dbReference type="ARBA" id="ARBA00022450"/>
    </source>
</evidence>
<feature type="domain" description="Carrier" evidence="12">
    <location>
        <begin position="3543"/>
        <end position="3622"/>
    </location>
</feature>
<keyword evidence="16" id="KW-1185">Reference proteome</keyword>
<dbReference type="SMART" id="SM00822">
    <property type="entry name" value="PKS_KR"/>
    <property type="match status" value="1"/>
</dbReference>
<dbReference type="Pfam" id="PF08242">
    <property type="entry name" value="Methyltransf_12"/>
    <property type="match status" value="1"/>
</dbReference>